<keyword evidence="3" id="KW-1185">Reference proteome</keyword>
<evidence type="ECO:0000313" key="3">
    <source>
        <dbReference type="Proteomes" id="UP000474175"/>
    </source>
</evidence>
<name>A0A6L9LCC5_9BACT</name>
<dbReference type="RefSeq" id="WP_163954220.1">
    <property type="nucleotide sequence ID" value="NZ_JAAFZH010000015.1"/>
</dbReference>
<evidence type="ECO:0000256" key="1">
    <source>
        <dbReference type="SAM" id="Phobius"/>
    </source>
</evidence>
<accession>A0A6L9LCC5</accession>
<keyword evidence="1" id="KW-0472">Membrane</keyword>
<protein>
    <submittedName>
        <fullName evidence="2">Uncharacterized protein</fullName>
    </submittedName>
</protein>
<keyword evidence="1" id="KW-0812">Transmembrane</keyword>
<organism evidence="2 3">
    <name type="scientific">Spirosoma terrae</name>
    <dbReference type="NCBI Taxonomy" id="1968276"/>
    <lineage>
        <taxon>Bacteria</taxon>
        <taxon>Pseudomonadati</taxon>
        <taxon>Bacteroidota</taxon>
        <taxon>Cytophagia</taxon>
        <taxon>Cytophagales</taxon>
        <taxon>Cytophagaceae</taxon>
        <taxon>Spirosoma</taxon>
    </lineage>
</organism>
<sequence>MKTIHFSLDLRSFFLGCLTIVGILLLTNFTSSNGGQPEPGILDTRRFQAVASERESIILDTKTGRFVVIPGYLGQPRYVKGDFEEIQTREKK</sequence>
<dbReference type="AlphaFoldDB" id="A0A6L9LCC5"/>
<comment type="caution">
    <text evidence="2">The sequence shown here is derived from an EMBL/GenBank/DDBJ whole genome shotgun (WGS) entry which is preliminary data.</text>
</comment>
<feature type="transmembrane region" description="Helical" evidence="1">
    <location>
        <begin position="12"/>
        <end position="29"/>
    </location>
</feature>
<dbReference type="EMBL" id="JAAFZH010000015">
    <property type="protein sequence ID" value="NDU98100.1"/>
    <property type="molecule type" value="Genomic_DNA"/>
</dbReference>
<proteinExistence type="predicted"/>
<dbReference type="Proteomes" id="UP000474175">
    <property type="component" value="Unassembled WGS sequence"/>
</dbReference>
<evidence type="ECO:0000313" key="2">
    <source>
        <dbReference type="EMBL" id="NDU98100.1"/>
    </source>
</evidence>
<reference evidence="2 3" key="1">
    <citation type="submission" date="2020-02" db="EMBL/GenBank/DDBJ databases">
        <title>Draft genome sequence of two Spirosoma agri KCTC 52727 and Spirosoma terrae KCTC 52035.</title>
        <authorList>
            <person name="Rojas J."/>
            <person name="Ambika Manirajan B."/>
            <person name="Suarez C."/>
            <person name="Ratering S."/>
            <person name="Schnell S."/>
        </authorList>
    </citation>
    <scope>NUCLEOTIDE SEQUENCE [LARGE SCALE GENOMIC DNA]</scope>
    <source>
        <strain evidence="2 3">KCTC 52035</strain>
    </source>
</reference>
<gene>
    <name evidence="2" type="ORF">GK108_24670</name>
</gene>
<keyword evidence="1" id="KW-1133">Transmembrane helix</keyword>